<proteinExistence type="predicted"/>
<feature type="compositionally biased region" description="Basic and acidic residues" evidence="1">
    <location>
        <begin position="34"/>
        <end position="44"/>
    </location>
</feature>
<organism evidence="2 3">
    <name type="scientific">Microdochium trichocladiopsis</name>
    <dbReference type="NCBI Taxonomy" id="1682393"/>
    <lineage>
        <taxon>Eukaryota</taxon>
        <taxon>Fungi</taxon>
        <taxon>Dikarya</taxon>
        <taxon>Ascomycota</taxon>
        <taxon>Pezizomycotina</taxon>
        <taxon>Sordariomycetes</taxon>
        <taxon>Xylariomycetidae</taxon>
        <taxon>Xylariales</taxon>
        <taxon>Microdochiaceae</taxon>
        <taxon>Microdochium</taxon>
    </lineage>
</organism>
<keyword evidence="3" id="KW-1185">Reference proteome</keyword>
<dbReference type="OrthoDB" id="10521950at2759"/>
<evidence type="ECO:0000313" key="2">
    <source>
        <dbReference type="EMBL" id="KAH7034525.1"/>
    </source>
</evidence>
<evidence type="ECO:0000313" key="3">
    <source>
        <dbReference type="Proteomes" id="UP000756346"/>
    </source>
</evidence>
<dbReference type="Proteomes" id="UP000756346">
    <property type="component" value="Unassembled WGS sequence"/>
</dbReference>
<reference evidence="2" key="1">
    <citation type="journal article" date="2021" name="Nat. Commun.">
        <title>Genetic determinants of endophytism in the Arabidopsis root mycobiome.</title>
        <authorList>
            <person name="Mesny F."/>
            <person name="Miyauchi S."/>
            <person name="Thiergart T."/>
            <person name="Pickel B."/>
            <person name="Atanasova L."/>
            <person name="Karlsson M."/>
            <person name="Huettel B."/>
            <person name="Barry K.W."/>
            <person name="Haridas S."/>
            <person name="Chen C."/>
            <person name="Bauer D."/>
            <person name="Andreopoulos W."/>
            <person name="Pangilinan J."/>
            <person name="LaButti K."/>
            <person name="Riley R."/>
            <person name="Lipzen A."/>
            <person name="Clum A."/>
            <person name="Drula E."/>
            <person name="Henrissat B."/>
            <person name="Kohler A."/>
            <person name="Grigoriev I.V."/>
            <person name="Martin F.M."/>
            <person name="Hacquard S."/>
        </authorList>
    </citation>
    <scope>NUCLEOTIDE SEQUENCE</scope>
    <source>
        <strain evidence="2">MPI-CAGE-CH-0230</strain>
    </source>
</reference>
<accession>A0A9P8YAS5</accession>
<dbReference type="GeneID" id="70187777"/>
<dbReference type="EMBL" id="JAGTJQ010000003">
    <property type="protein sequence ID" value="KAH7034525.1"/>
    <property type="molecule type" value="Genomic_DNA"/>
</dbReference>
<gene>
    <name evidence="2" type="ORF">B0I36DRAFT_360039</name>
</gene>
<comment type="caution">
    <text evidence="2">The sequence shown here is derived from an EMBL/GenBank/DDBJ whole genome shotgun (WGS) entry which is preliminary data.</text>
</comment>
<name>A0A9P8YAS5_9PEZI</name>
<evidence type="ECO:0000256" key="1">
    <source>
        <dbReference type="SAM" id="MobiDB-lite"/>
    </source>
</evidence>
<dbReference type="RefSeq" id="XP_046014618.1">
    <property type="nucleotide sequence ID" value="XM_046158231.1"/>
</dbReference>
<dbReference type="AlphaFoldDB" id="A0A9P8YAS5"/>
<protein>
    <submittedName>
        <fullName evidence="2">Uncharacterized protein</fullName>
    </submittedName>
</protein>
<sequence>MHDVNRLRGLTVPSPMTDEEAAHGAQMDADMSNDDDRSRDEVRATNDPATPYERDRSDDDTPAYDPVEATSAPEYTTQPSFEEWMKLPFSMDGRARSPGFEPWALTTYVETTTQFKTFLAGI</sequence>
<feature type="region of interest" description="Disordered" evidence="1">
    <location>
        <begin position="1"/>
        <end position="79"/>
    </location>
</feature>